<evidence type="ECO:0000313" key="2">
    <source>
        <dbReference type="EMBL" id="EEZ29426.1"/>
    </source>
</evidence>
<accession>A0A0E1WZW8</accession>
<proteinExistence type="predicted"/>
<feature type="transmembrane region" description="Helical" evidence="1">
    <location>
        <begin position="42"/>
        <end position="64"/>
    </location>
</feature>
<evidence type="ECO:0000256" key="1">
    <source>
        <dbReference type="SAM" id="Phobius"/>
    </source>
</evidence>
<reference evidence="2" key="1">
    <citation type="submission" date="2009-01" db="EMBL/GenBank/DDBJ databases">
        <title>The Genome Sequence of Brucella pinnipedialis M292/94/1.</title>
        <authorList>
            <consortium name="The Broad Institute Genome Sequencing Platform"/>
            <person name="Ward D."/>
            <person name="Young S.K."/>
            <person name="Kodira C.D."/>
            <person name="Zeng Q."/>
            <person name="Koehrsen M."/>
            <person name="Alvarado L."/>
            <person name="Berlin A."/>
            <person name="Borenstein D."/>
            <person name="Chen Z."/>
            <person name="Engels R."/>
            <person name="Freedman E."/>
            <person name="Gellesch M."/>
            <person name="Goldberg J."/>
            <person name="Griggs A."/>
            <person name="Gujja S."/>
            <person name="Heiman D."/>
            <person name="Hepburn T."/>
            <person name="Howarth C."/>
            <person name="Jen D."/>
            <person name="Larson L."/>
            <person name="Lewis B."/>
            <person name="Mehta T."/>
            <person name="Park D."/>
            <person name="Pearson M."/>
            <person name="Roberts A."/>
            <person name="Saif S."/>
            <person name="Shea T."/>
            <person name="Shenoy N."/>
            <person name="Sisk P."/>
            <person name="Stolte C."/>
            <person name="Sykes S."/>
            <person name="Walk T."/>
            <person name="White J."/>
            <person name="Yandava C."/>
            <person name="Whatmore A.M."/>
            <person name="Perrett L.L."/>
            <person name="O'Callaghan D."/>
            <person name="Nusbaum C."/>
            <person name="Galagan J."/>
            <person name="Birren B."/>
        </authorList>
    </citation>
    <scope>NUCLEOTIDE SEQUENCE [LARGE SCALE GENOMIC DNA]</scope>
    <source>
        <strain evidence="2">M292/94/1</strain>
    </source>
</reference>
<keyword evidence="1" id="KW-0472">Membrane</keyword>
<sequence>MVPAVLLKQESLYLLQVSFDNSSADITAKQYTKRHYMDFPAWTWWAVAIGLFLLIEALMAIWYIRRLSRQRVETTAALKEVQHTGEPGSALVLEATDTGKRLGAYSFLVVRLRLRVTRANGEEFETAIDAHISPVRIADFAEGKHIKVSIDPHARTVVLNQPVQ</sequence>
<organism evidence="2">
    <name type="scientific">Brucella pinnipedialis M292/94/1</name>
    <dbReference type="NCBI Taxonomy" id="520462"/>
    <lineage>
        <taxon>Bacteria</taxon>
        <taxon>Pseudomonadati</taxon>
        <taxon>Pseudomonadota</taxon>
        <taxon>Alphaproteobacteria</taxon>
        <taxon>Hyphomicrobiales</taxon>
        <taxon>Brucellaceae</taxon>
        <taxon>Brucella/Ochrobactrum group</taxon>
        <taxon>Brucella</taxon>
    </lineage>
</organism>
<dbReference type="HOGENOM" id="CLU_140193_0_0_5"/>
<protein>
    <submittedName>
        <fullName evidence="2">Uncharacterized protein</fullName>
    </submittedName>
</protein>
<keyword evidence="1" id="KW-1133">Transmembrane helix</keyword>
<dbReference type="Proteomes" id="UP000004659">
    <property type="component" value="Unassembled WGS sequence"/>
</dbReference>
<gene>
    <name evidence="2" type="ORF">BALG_02779</name>
</gene>
<name>A0A0E1WZW8_9HYPH</name>
<dbReference type="AlphaFoldDB" id="A0A0E1WZW8"/>
<keyword evidence="1" id="KW-0812">Transmembrane</keyword>
<dbReference type="EMBL" id="EQ999534">
    <property type="protein sequence ID" value="EEZ29426.1"/>
    <property type="molecule type" value="Genomic_DNA"/>
</dbReference>